<organism evidence="2 3">
    <name type="scientific">Dorcoceras hygrometricum</name>
    <dbReference type="NCBI Taxonomy" id="472368"/>
    <lineage>
        <taxon>Eukaryota</taxon>
        <taxon>Viridiplantae</taxon>
        <taxon>Streptophyta</taxon>
        <taxon>Embryophyta</taxon>
        <taxon>Tracheophyta</taxon>
        <taxon>Spermatophyta</taxon>
        <taxon>Magnoliopsida</taxon>
        <taxon>eudicotyledons</taxon>
        <taxon>Gunneridae</taxon>
        <taxon>Pentapetalae</taxon>
        <taxon>asterids</taxon>
        <taxon>lamiids</taxon>
        <taxon>Lamiales</taxon>
        <taxon>Gesneriaceae</taxon>
        <taxon>Didymocarpoideae</taxon>
        <taxon>Trichosporeae</taxon>
        <taxon>Loxocarpinae</taxon>
        <taxon>Dorcoceras</taxon>
    </lineage>
</organism>
<feature type="compositionally biased region" description="Polar residues" evidence="1">
    <location>
        <begin position="120"/>
        <end position="138"/>
    </location>
</feature>
<reference evidence="2 3" key="1">
    <citation type="journal article" date="2015" name="Proc. Natl. Acad. Sci. U.S.A.">
        <title>The resurrection genome of Boea hygrometrica: A blueprint for survival of dehydration.</title>
        <authorList>
            <person name="Xiao L."/>
            <person name="Yang G."/>
            <person name="Zhang L."/>
            <person name="Yang X."/>
            <person name="Zhao S."/>
            <person name="Ji Z."/>
            <person name="Zhou Q."/>
            <person name="Hu M."/>
            <person name="Wang Y."/>
            <person name="Chen M."/>
            <person name="Xu Y."/>
            <person name="Jin H."/>
            <person name="Xiao X."/>
            <person name="Hu G."/>
            <person name="Bao F."/>
            <person name="Hu Y."/>
            <person name="Wan P."/>
            <person name="Li L."/>
            <person name="Deng X."/>
            <person name="Kuang T."/>
            <person name="Xiang C."/>
            <person name="Zhu J.K."/>
            <person name="Oliver M.J."/>
            <person name="He Y."/>
        </authorList>
    </citation>
    <scope>NUCLEOTIDE SEQUENCE [LARGE SCALE GENOMIC DNA]</scope>
    <source>
        <strain evidence="3">cv. XS01</strain>
    </source>
</reference>
<feature type="region of interest" description="Disordered" evidence="1">
    <location>
        <begin position="91"/>
        <end position="138"/>
    </location>
</feature>
<keyword evidence="3" id="KW-1185">Reference proteome</keyword>
<feature type="compositionally biased region" description="Basic residues" evidence="1">
    <location>
        <begin position="31"/>
        <end position="43"/>
    </location>
</feature>
<feature type="region of interest" description="Disordered" evidence="1">
    <location>
        <begin position="187"/>
        <end position="207"/>
    </location>
</feature>
<accession>A0A2Z7CJ93</accession>
<evidence type="ECO:0000313" key="3">
    <source>
        <dbReference type="Proteomes" id="UP000250235"/>
    </source>
</evidence>
<evidence type="ECO:0000256" key="1">
    <source>
        <dbReference type="SAM" id="MobiDB-lite"/>
    </source>
</evidence>
<evidence type="ECO:0000313" key="2">
    <source>
        <dbReference type="EMBL" id="KZV44739.1"/>
    </source>
</evidence>
<feature type="compositionally biased region" description="Polar residues" evidence="1">
    <location>
        <begin position="190"/>
        <end position="207"/>
    </location>
</feature>
<name>A0A2Z7CJ93_9LAMI</name>
<sequence>MLPIPTSGPEDRATYSRPLRTTPRSANSSRTRSKIGVRPRPRYHLGSTPRGSCPDVVKSPAQIRKRIPRITGNFRQDILFHRLSPSTNIQISSKDKHFSPSSALTPDVKKDKMPPKRTRAQGTGETSNTESTAQGSENPTLTAVQIAELSNAIVGVVTTGFECLPPSCDGLTGPDDHGPMISWLIDRGVSGNQAGPSGSSVGRSPHP</sequence>
<feature type="region of interest" description="Disordered" evidence="1">
    <location>
        <begin position="1"/>
        <end position="61"/>
    </location>
</feature>
<dbReference type="EMBL" id="KQ996519">
    <property type="protein sequence ID" value="KZV44739.1"/>
    <property type="molecule type" value="Genomic_DNA"/>
</dbReference>
<dbReference type="Proteomes" id="UP000250235">
    <property type="component" value="Unassembled WGS sequence"/>
</dbReference>
<protein>
    <submittedName>
        <fullName evidence="2">Uncharacterized protein</fullName>
    </submittedName>
</protein>
<proteinExistence type="predicted"/>
<dbReference type="AlphaFoldDB" id="A0A2Z7CJ93"/>
<gene>
    <name evidence="2" type="ORF">F511_37832</name>
</gene>